<proteinExistence type="predicted"/>
<reference evidence="3" key="2">
    <citation type="submission" date="2013-10" db="EMBL/GenBank/DDBJ databases">
        <authorList>
            <person name="Aslett M."/>
        </authorList>
    </citation>
    <scope>NUCLEOTIDE SEQUENCE</scope>
    <source>
        <strain evidence="3">Houghton</strain>
    </source>
</reference>
<gene>
    <name evidence="3" type="ORF">EAH_00061570</name>
</gene>
<dbReference type="OrthoDB" id="10264606at2759"/>
<dbReference type="Pfam" id="PF12796">
    <property type="entry name" value="Ank_2"/>
    <property type="match status" value="1"/>
</dbReference>
<keyword evidence="1" id="KW-0677">Repeat</keyword>
<reference evidence="3" key="1">
    <citation type="submission" date="2013-10" db="EMBL/GenBank/DDBJ databases">
        <title>Genomic analysis of the causative agents of coccidiosis in chickens.</title>
        <authorList>
            <person name="Reid A.J."/>
            <person name="Blake D."/>
            <person name="Billington K."/>
            <person name="Browne H."/>
            <person name="Dunn M."/>
            <person name="Hung S."/>
            <person name="Kawahara F."/>
            <person name="Miranda-Saavedra D."/>
            <person name="Mourier T."/>
            <person name="Nagra H."/>
            <person name="Otto T.D."/>
            <person name="Rawlings N."/>
            <person name="Sanchez A."/>
            <person name="Sanders M."/>
            <person name="Subramaniam C."/>
            <person name="Tay Y."/>
            <person name="Dear P."/>
            <person name="Doerig C."/>
            <person name="Gruber A."/>
            <person name="Parkinson J."/>
            <person name="Shirley M."/>
            <person name="Wan K.L."/>
            <person name="Berriman M."/>
            <person name="Tomley F."/>
            <person name="Pain A."/>
        </authorList>
    </citation>
    <scope>NUCLEOTIDE SEQUENCE</scope>
    <source>
        <strain evidence="3">Houghton</strain>
    </source>
</reference>
<keyword evidence="2" id="KW-0040">ANK repeat</keyword>
<evidence type="ECO:0000313" key="3">
    <source>
        <dbReference type="EMBL" id="CDI77159.1"/>
    </source>
</evidence>
<evidence type="ECO:0000313" key="4">
    <source>
        <dbReference type="Proteomes" id="UP000018050"/>
    </source>
</evidence>
<evidence type="ECO:0000256" key="1">
    <source>
        <dbReference type="ARBA" id="ARBA00022737"/>
    </source>
</evidence>
<dbReference type="AlphaFoldDB" id="U6GF27"/>
<keyword evidence="4" id="KW-1185">Reference proteome</keyword>
<evidence type="ECO:0000256" key="2">
    <source>
        <dbReference type="ARBA" id="ARBA00023043"/>
    </source>
</evidence>
<dbReference type="GeneID" id="25274227"/>
<dbReference type="Gene3D" id="1.25.40.20">
    <property type="entry name" value="Ankyrin repeat-containing domain"/>
    <property type="match status" value="1"/>
</dbReference>
<dbReference type="Proteomes" id="UP000018050">
    <property type="component" value="Unassembled WGS sequence"/>
</dbReference>
<dbReference type="PANTHER" id="PTHR24123:SF33">
    <property type="entry name" value="PROTEIN HOS4"/>
    <property type="match status" value="1"/>
</dbReference>
<protein>
    <submittedName>
        <fullName evidence="3">Ankyrin repeat domain-containing protein, putative</fullName>
    </submittedName>
</protein>
<name>U6GF27_EIMAC</name>
<dbReference type="VEuPathDB" id="ToxoDB:EAH_00061570"/>
<organism evidence="3 4">
    <name type="scientific">Eimeria acervulina</name>
    <name type="common">Coccidian parasite</name>
    <dbReference type="NCBI Taxonomy" id="5801"/>
    <lineage>
        <taxon>Eukaryota</taxon>
        <taxon>Sar</taxon>
        <taxon>Alveolata</taxon>
        <taxon>Apicomplexa</taxon>
        <taxon>Conoidasida</taxon>
        <taxon>Coccidia</taxon>
        <taxon>Eucoccidiorida</taxon>
        <taxon>Eimeriorina</taxon>
        <taxon>Eimeriidae</taxon>
        <taxon>Eimeria</taxon>
    </lineage>
</organism>
<accession>U6GF27</accession>
<dbReference type="RefSeq" id="XP_013252440.1">
    <property type="nucleotide sequence ID" value="XM_013396986.1"/>
</dbReference>
<dbReference type="InterPro" id="IPR036770">
    <property type="entry name" value="Ankyrin_rpt-contain_sf"/>
</dbReference>
<dbReference type="OMA" id="HICCHLD"/>
<dbReference type="PANTHER" id="PTHR24123">
    <property type="entry name" value="ANKYRIN REPEAT-CONTAINING"/>
    <property type="match status" value="1"/>
</dbReference>
<dbReference type="InterPro" id="IPR051165">
    <property type="entry name" value="Multifunctional_ANK_Repeat"/>
</dbReference>
<dbReference type="SUPFAM" id="SSF48403">
    <property type="entry name" value="Ankyrin repeat"/>
    <property type="match status" value="1"/>
</dbReference>
<sequence length="131" mass="14703">MHICCHLDIVQLLLQHGADVNGRGFGNQTAIWRAVSTGQRHIVQFLMQVPGVDLNVKETGTGDNLLHLAVNSEYAAIYWDIAEKAPHLEDEKNKEALTPVGCASSSFMKALKFEFELRKNKNEEIKQIDEN</sequence>
<dbReference type="EMBL" id="HG670568">
    <property type="protein sequence ID" value="CDI77159.1"/>
    <property type="molecule type" value="Genomic_DNA"/>
</dbReference>
<dbReference type="InterPro" id="IPR002110">
    <property type="entry name" value="Ankyrin_rpt"/>
</dbReference>